<dbReference type="GO" id="GO:0032259">
    <property type="term" value="P:methylation"/>
    <property type="evidence" value="ECO:0007669"/>
    <property type="project" value="UniProtKB-KW"/>
</dbReference>
<dbReference type="CDD" id="cd06445">
    <property type="entry name" value="ATase"/>
    <property type="match status" value="1"/>
</dbReference>
<evidence type="ECO:0000256" key="5">
    <source>
        <dbReference type="ARBA" id="ARBA00023204"/>
    </source>
</evidence>
<dbReference type="PANTHER" id="PTHR10815">
    <property type="entry name" value="METHYLATED-DNA--PROTEIN-CYSTEINE METHYLTRANSFERASE"/>
    <property type="match status" value="1"/>
</dbReference>
<proteinExistence type="predicted"/>
<keyword evidence="3 8" id="KW-0808">Transferase</keyword>
<comment type="caution">
    <text evidence="8">The sequence shown here is derived from an EMBL/GenBank/DDBJ whole genome shotgun (WGS) entry which is preliminary data.</text>
</comment>
<protein>
    <submittedName>
        <fullName evidence="8">Methylated-DNA--[protein]-cysteine S-methyltransferase</fullName>
        <ecNumber evidence="8">2.1.1.63</ecNumber>
    </submittedName>
</protein>
<reference evidence="9" key="1">
    <citation type="journal article" date="2019" name="Int. J. Syst. Evol. Microbiol.">
        <title>The Global Catalogue of Microorganisms (GCM) 10K type strain sequencing project: providing services to taxonomists for standard genome sequencing and annotation.</title>
        <authorList>
            <consortium name="The Broad Institute Genomics Platform"/>
            <consortium name="The Broad Institute Genome Sequencing Center for Infectious Disease"/>
            <person name="Wu L."/>
            <person name="Ma J."/>
        </authorList>
    </citation>
    <scope>NUCLEOTIDE SEQUENCE [LARGE SCALE GENOMIC DNA]</scope>
    <source>
        <strain evidence="9">WLHS5</strain>
    </source>
</reference>
<keyword evidence="5" id="KW-0234">DNA repair</keyword>
<dbReference type="Gene3D" id="1.10.10.10">
    <property type="entry name" value="Winged helix-like DNA-binding domain superfamily/Winged helix DNA-binding domain"/>
    <property type="match status" value="1"/>
</dbReference>
<name>A0ABW2LNN5_9PSEU</name>
<dbReference type="GO" id="GO:0003908">
    <property type="term" value="F:methylated-DNA-[protein]-cysteine S-methyltransferase activity"/>
    <property type="evidence" value="ECO:0007669"/>
    <property type="project" value="UniProtKB-EC"/>
</dbReference>
<dbReference type="RefSeq" id="WP_380669895.1">
    <property type="nucleotide sequence ID" value="NZ_JBHTCJ010000008.1"/>
</dbReference>
<dbReference type="Proteomes" id="UP001596504">
    <property type="component" value="Unassembled WGS sequence"/>
</dbReference>
<evidence type="ECO:0000256" key="2">
    <source>
        <dbReference type="ARBA" id="ARBA00022603"/>
    </source>
</evidence>
<gene>
    <name evidence="8" type="ORF">ACFQRI_17635</name>
</gene>
<evidence type="ECO:0000313" key="9">
    <source>
        <dbReference type="Proteomes" id="UP001596504"/>
    </source>
</evidence>
<evidence type="ECO:0000313" key="8">
    <source>
        <dbReference type="EMBL" id="MFC7343226.1"/>
    </source>
</evidence>
<organism evidence="8 9">
    <name type="scientific">Saccharopolyspora griseoalba</name>
    <dbReference type="NCBI Taxonomy" id="1431848"/>
    <lineage>
        <taxon>Bacteria</taxon>
        <taxon>Bacillati</taxon>
        <taxon>Actinomycetota</taxon>
        <taxon>Actinomycetes</taxon>
        <taxon>Pseudonocardiales</taxon>
        <taxon>Pseudonocardiaceae</taxon>
        <taxon>Saccharopolyspora</taxon>
    </lineage>
</organism>
<evidence type="ECO:0000256" key="1">
    <source>
        <dbReference type="ARBA" id="ARBA00001286"/>
    </source>
</evidence>
<keyword evidence="4" id="KW-0227">DNA damage</keyword>
<dbReference type="SUPFAM" id="SSF46767">
    <property type="entry name" value="Methylated DNA-protein cysteine methyltransferase, C-terminal domain"/>
    <property type="match status" value="1"/>
</dbReference>
<keyword evidence="2 8" id="KW-0489">Methyltransferase</keyword>
<evidence type="ECO:0000256" key="4">
    <source>
        <dbReference type="ARBA" id="ARBA00022763"/>
    </source>
</evidence>
<dbReference type="PROSITE" id="PS00374">
    <property type="entry name" value="MGMT"/>
    <property type="match status" value="1"/>
</dbReference>
<comment type="catalytic activity">
    <reaction evidence="6">
        <text>a 6-O-methyl-2'-deoxyguanosine in DNA + L-cysteinyl-[protein] = S-methyl-L-cysteinyl-[protein] + a 2'-deoxyguanosine in DNA</text>
        <dbReference type="Rhea" id="RHEA:24000"/>
        <dbReference type="Rhea" id="RHEA-COMP:10131"/>
        <dbReference type="Rhea" id="RHEA-COMP:10132"/>
        <dbReference type="Rhea" id="RHEA-COMP:11367"/>
        <dbReference type="Rhea" id="RHEA-COMP:11368"/>
        <dbReference type="ChEBI" id="CHEBI:29950"/>
        <dbReference type="ChEBI" id="CHEBI:82612"/>
        <dbReference type="ChEBI" id="CHEBI:85445"/>
        <dbReference type="ChEBI" id="CHEBI:85448"/>
        <dbReference type="EC" id="2.1.1.63"/>
    </reaction>
</comment>
<accession>A0ABW2LNN5</accession>
<dbReference type="Pfam" id="PF01035">
    <property type="entry name" value="DNA_binding_1"/>
    <property type="match status" value="1"/>
</dbReference>
<comment type="catalytic activity">
    <reaction evidence="1">
        <text>a 4-O-methyl-thymidine in DNA + L-cysteinyl-[protein] = a thymidine in DNA + S-methyl-L-cysteinyl-[protein]</text>
        <dbReference type="Rhea" id="RHEA:53428"/>
        <dbReference type="Rhea" id="RHEA-COMP:10131"/>
        <dbReference type="Rhea" id="RHEA-COMP:10132"/>
        <dbReference type="Rhea" id="RHEA-COMP:13555"/>
        <dbReference type="Rhea" id="RHEA-COMP:13556"/>
        <dbReference type="ChEBI" id="CHEBI:29950"/>
        <dbReference type="ChEBI" id="CHEBI:82612"/>
        <dbReference type="ChEBI" id="CHEBI:137386"/>
        <dbReference type="ChEBI" id="CHEBI:137387"/>
        <dbReference type="EC" id="2.1.1.63"/>
    </reaction>
</comment>
<dbReference type="InterPro" id="IPR001497">
    <property type="entry name" value="MethylDNA_cys_MeTrfase_AS"/>
</dbReference>
<dbReference type="EMBL" id="JBHTCJ010000008">
    <property type="protein sequence ID" value="MFC7343226.1"/>
    <property type="molecule type" value="Genomic_DNA"/>
</dbReference>
<evidence type="ECO:0000259" key="7">
    <source>
        <dbReference type="Pfam" id="PF01035"/>
    </source>
</evidence>
<dbReference type="InterPro" id="IPR036217">
    <property type="entry name" value="MethylDNA_cys_MeTrfase_DNAb"/>
</dbReference>
<dbReference type="InterPro" id="IPR036388">
    <property type="entry name" value="WH-like_DNA-bd_sf"/>
</dbReference>
<dbReference type="PANTHER" id="PTHR10815:SF13">
    <property type="entry name" value="METHYLATED-DNA--PROTEIN-CYSTEINE METHYLTRANSFERASE"/>
    <property type="match status" value="1"/>
</dbReference>
<sequence>MLKWTVVETPAGPFCAVADERGVVRASGWESDVDELLREVAPELLAEQRVADDLGPVRSAVVDYYEKGDCAALDSVEVRPADTAFLREAWAALRGIRPGERVSYREFAGRMGRPTATRAAASACARNRTGLFVPCHRVVRSDGSVGQFRWGPETKRWHLEHEAA</sequence>
<keyword evidence="9" id="KW-1185">Reference proteome</keyword>
<dbReference type="NCBIfam" id="TIGR00589">
    <property type="entry name" value="ogt"/>
    <property type="match status" value="1"/>
</dbReference>
<evidence type="ECO:0000256" key="3">
    <source>
        <dbReference type="ARBA" id="ARBA00022679"/>
    </source>
</evidence>
<feature type="domain" description="Methylated-DNA-[protein]-cysteine S-methyltransferase DNA binding" evidence="7">
    <location>
        <begin position="85"/>
        <end position="163"/>
    </location>
</feature>
<dbReference type="EC" id="2.1.1.63" evidence="8"/>
<evidence type="ECO:0000256" key="6">
    <source>
        <dbReference type="ARBA" id="ARBA00049348"/>
    </source>
</evidence>
<dbReference type="InterPro" id="IPR014048">
    <property type="entry name" value="MethylDNA_cys_MeTrfase_DNA-bd"/>
</dbReference>